<keyword evidence="2" id="KW-0547">Nucleotide-binding</keyword>
<dbReference type="PROSITE" id="PS50893">
    <property type="entry name" value="ABC_TRANSPORTER_2"/>
    <property type="match status" value="1"/>
</dbReference>
<reference evidence="5 6" key="1">
    <citation type="journal article" date="2009" name="Stand. Genomic Sci.">
        <title>Complete genome sequence of Beutenbergia cavernae type strain (HKI 0122).</title>
        <authorList>
            <person name="Land M."/>
            <person name="Pukall R."/>
            <person name="Abt B."/>
            <person name="Goker M."/>
            <person name="Rohde M."/>
            <person name="Glavina Del Rio T."/>
            <person name="Tice H."/>
            <person name="Copeland A."/>
            <person name="Cheng J.F."/>
            <person name="Lucas S."/>
            <person name="Chen F."/>
            <person name="Nolan M."/>
            <person name="Bruce D."/>
            <person name="Goodwin L."/>
            <person name="Pitluck S."/>
            <person name="Ivanova N."/>
            <person name="Mavromatis K."/>
            <person name="Ovchinnikova G."/>
            <person name="Pati A."/>
            <person name="Chen A."/>
            <person name="Palaniappan K."/>
            <person name="Hauser L."/>
            <person name="Chang Y.J."/>
            <person name="Jefferies C.C."/>
            <person name="Saunders E."/>
            <person name="Brettin T."/>
            <person name="Detter J.C."/>
            <person name="Han C."/>
            <person name="Chain P."/>
            <person name="Bristow J."/>
            <person name="Eisen J.A."/>
            <person name="Markowitz V."/>
            <person name="Hugenholtz P."/>
            <person name="Kyrpides N.C."/>
            <person name="Klenk H.P."/>
            <person name="Lapidus A."/>
        </authorList>
    </citation>
    <scope>NUCLEOTIDE SEQUENCE [LARGE SCALE GENOMIC DNA]</scope>
    <source>
        <strain evidence="6">ATCC BAA-8 / DSM 12333 / NBRC 16432</strain>
    </source>
</reference>
<dbReference type="PANTHER" id="PTHR42794:SF2">
    <property type="entry name" value="ABC TRANSPORTER ATP-BINDING PROTEIN"/>
    <property type="match status" value="1"/>
</dbReference>
<dbReference type="eggNOG" id="COG1120">
    <property type="taxonomic scope" value="Bacteria"/>
</dbReference>
<sequence>MTAPTSVAPARVVTADDLRLERVSWRAGRRLIVDGVDVTAPPGSVTGVLGPNGSGKSTLLRLVVGALPPAEGTLLLAGEDLRTMTRRARARRIALVEQDSPTDVPLRALDVVLLGRTPFRSRWATDSPDDVELARAMLARVGAADLADRDVPTLSGGERQRVHLARALAQEPHLLLLDEPTNHLDVAAQLALLRLVRELDGVTTLVALHDLNHAMSACDHVVVLDGGRVAAAGPPSEVLTPDLLARVYGVRADVVPHARGVTLVFSELDEAPT</sequence>
<dbReference type="GO" id="GO:0005524">
    <property type="term" value="F:ATP binding"/>
    <property type="evidence" value="ECO:0007669"/>
    <property type="project" value="UniProtKB-KW"/>
</dbReference>
<organism evidence="5 6">
    <name type="scientific">Beutenbergia cavernae (strain ATCC BAA-8 / DSM 12333 / CCUG 43141 / JCM 11478 / NBRC 16432 / NCIMB 13614 / HKI 0122)</name>
    <dbReference type="NCBI Taxonomy" id="471853"/>
    <lineage>
        <taxon>Bacteria</taxon>
        <taxon>Bacillati</taxon>
        <taxon>Actinomycetota</taxon>
        <taxon>Actinomycetes</taxon>
        <taxon>Micrococcales</taxon>
        <taxon>Beutenbergiaceae</taxon>
        <taxon>Beutenbergia</taxon>
    </lineage>
</organism>
<evidence type="ECO:0000313" key="5">
    <source>
        <dbReference type="EMBL" id="ACQ80829.1"/>
    </source>
</evidence>
<dbReference type="Gene3D" id="3.40.50.300">
    <property type="entry name" value="P-loop containing nucleotide triphosphate hydrolases"/>
    <property type="match status" value="1"/>
</dbReference>
<evidence type="ECO:0000256" key="1">
    <source>
        <dbReference type="ARBA" id="ARBA00022448"/>
    </source>
</evidence>
<keyword evidence="1" id="KW-0813">Transport</keyword>
<dbReference type="KEGG" id="bcv:Bcav_2584"/>
<dbReference type="EMBL" id="CP001618">
    <property type="protein sequence ID" value="ACQ80829.1"/>
    <property type="molecule type" value="Genomic_DNA"/>
</dbReference>
<proteinExistence type="predicted"/>
<gene>
    <name evidence="5" type="ordered locus">Bcav_2584</name>
</gene>
<dbReference type="InterPro" id="IPR022286">
    <property type="entry name" value="ABC_trnsptr_F420-0_ATP-bd_pred"/>
</dbReference>
<feature type="domain" description="ABC transporter" evidence="4">
    <location>
        <begin position="18"/>
        <end position="251"/>
    </location>
</feature>
<dbReference type="InterPro" id="IPR003593">
    <property type="entry name" value="AAA+_ATPase"/>
</dbReference>
<dbReference type="OrthoDB" id="5296765at2"/>
<dbReference type="AlphaFoldDB" id="C5BXE6"/>
<evidence type="ECO:0000256" key="2">
    <source>
        <dbReference type="ARBA" id="ARBA00022741"/>
    </source>
</evidence>
<name>C5BXE6_BEUC1</name>
<dbReference type="Pfam" id="PF00005">
    <property type="entry name" value="ABC_tran"/>
    <property type="match status" value="1"/>
</dbReference>
<dbReference type="SMART" id="SM00382">
    <property type="entry name" value="AAA"/>
    <property type="match status" value="1"/>
</dbReference>
<evidence type="ECO:0000256" key="3">
    <source>
        <dbReference type="ARBA" id="ARBA00022840"/>
    </source>
</evidence>
<dbReference type="PANTHER" id="PTHR42794">
    <property type="entry name" value="HEMIN IMPORT ATP-BINDING PROTEIN HMUV"/>
    <property type="match status" value="1"/>
</dbReference>
<protein>
    <submittedName>
        <fullName evidence="5">ABC transporter related</fullName>
    </submittedName>
</protein>
<keyword evidence="3" id="KW-0067">ATP-binding</keyword>
<dbReference type="Proteomes" id="UP000007962">
    <property type="component" value="Chromosome"/>
</dbReference>
<dbReference type="CDD" id="cd03214">
    <property type="entry name" value="ABC_Iron-Siderophores_B12_Hemin"/>
    <property type="match status" value="1"/>
</dbReference>
<dbReference type="NCBIfam" id="TIGR03873">
    <property type="entry name" value="F420-0_ABC_ATP"/>
    <property type="match status" value="1"/>
</dbReference>
<dbReference type="GO" id="GO:0016887">
    <property type="term" value="F:ATP hydrolysis activity"/>
    <property type="evidence" value="ECO:0007669"/>
    <property type="project" value="InterPro"/>
</dbReference>
<dbReference type="InterPro" id="IPR003439">
    <property type="entry name" value="ABC_transporter-like_ATP-bd"/>
</dbReference>
<dbReference type="RefSeq" id="WP_015883069.1">
    <property type="nucleotide sequence ID" value="NC_012669.1"/>
</dbReference>
<dbReference type="SUPFAM" id="SSF52540">
    <property type="entry name" value="P-loop containing nucleoside triphosphate hydrolases"/>
    <property type="match status" value="1"/>
</dbReference>
<evidence type="ECO:0000313" key="6">
    <source>
        <dbReference type="Proteomes" id="UP000007962"/>
    </source>
</evidence>
<evidence type="ECO:0000259" key="4">
    <source>
        <dbReference type="PROSITE" id="PS50893"/>
    </source>
</evidence>
<dbReference type="FunFam" id="3.40.50.300:FF:000134">
    <property type="entry name" value="Iron-enterobactin ABC transporter ATP-binding protein"/>
    <property type="match status" value="1"/>
</dbReference>
<accession>C5BXE6</accession>
<keyword evidence="6" id="KW-1185">Reference proteome</keyword>
<dbReference type="HOGENOM" id="CLU_000604_1_11_11"/>
<dbReference type="InterPro" id="IPR027417">
    <property type="entry name" value="P-loop_NTPase"/>
</dbReference>
<dbReference type="STRING" id="471853.Bcav_2584"/>